<dbReference type="RefSeq" id="XP_040722022.1">
    <property type="nucleotide sequence ID" value="XM_040870246.1"/>
</dbReference>
<evidence type="ECO:0000313" key="3">
    <source>
        <dbReference type="Proteomes" id="UP000193685"/>
    </source>
</evidence>
<dbReference type="AlphaFoldDB" id="A0A1Y2ES13"/>
<proteinExistence type="predicted"/>
<evidence type="ECO:0000256" key="1">
    <source>
        <dbReference type="SAM" id="SignalP"/>
    </source>
</evidence>
<keyword evidence="3" id="KW-1185">Reference proteome</keyword>
<name>A0A1Y2ES13_PROLT</name>
<feature type="signal peptide" evidence="1">
    <location>
        <begin position="1"/>
        <end position="16"/>
    </location>
</feature>
<comment type="caution">
    <text evidence="2">The sequence shown here is derived from an EMBL/GenBank/DDBJ whole genome shotgun (WGS) entry which is preliminary data.</text>
</comment>
<organism evidence="2 3">
    <name type="scientific">Protomyces lactucae-debilis</name>
    <dbReference type="NCBI Taxonomy" id="2754530"/>
    <lineage>
        <taxon>Eukaryota</taxon>
        <taxon>Fungi</taxon>
        <taxon>Dikarya</taxon>
        <taxon>Ascomycota</taxon>
        <taxon>Taphrinomycotina</taxon>
        <taxon>Taphrinomycetes</taxon>
        <taxon>Taphrinales</taxon>
        <taxon>Protomycetaceae</taxon>
        <taxon>Protomyces</taxon>
    </lineage>
</organism>
<dbReference type="EMBL" id="MCFI01000030">
    <property type="protein sequence ID" value="ORY74373.1"/>
    <property type="molecule type" value="Genomic_DNA"/>
</dbReference>
<dbReference type="GeneID" id="63786845"/>
<evidence type="ECO:0000313" key="2">
    <source>
        <dbReference type="EMBL" id="ORY74373.1"/>
    </source>
</evidence>
<gene>
    <name evidence="2" type="ORF">BCR37DRAFT_384501</name>
</gene>
<keyword evidence="1" id="KW-0732">Signal</keyword>
<feature type="chain" id="PRO_5013028233" evidence="1">
    <location>
        <begin position="17"/>
        <end position="234"/>
    </location>
</feature>
<reference evidence="2 3" key="1">
    <citation type="submission" date="2016-07" db="EMBL/GenBank/DDBJ databases">
        <title>Pervasive Adenine N6-methylation of Active Genes in Fungi.</title>
        <authorList>
            <consortium name="DOE Joint Genome Institute"/>
            <person name="Mondo S.J."/>
            <person name="Dannebaum R.O."/>
            <person name="Kuo R.C."/>
            <person name="Labutti K."/>
            <person name="Haridas S."/>
            <person name="Kuo A."/>
            <person name="Salamov A."/>
            <person name="Ahrendt S.R."/>
            <person name="Lipzen A."/>
            <person name="Sullivan W."/>
            <person name="Andreopoulos W.B."/>
            <person name="Clum A."/>
            <person name="Lindquist E."/>
            <person name="Daum C."/>
            <person name="Ramamoorthy G.K."/>
            <person name="Gryganskyi A."/>
            <person name="Culley D."/>
            <person name="Magnuson J.K."/>
            <person name="James T.Y."/>
            <person name="O'Malley M.A."/>
            <person name="Stajich J.E."/>
            <person name="Spatafora J.W."/>
            <person name="Visel A."/>
            <person name="Grigoriev I.V."/>
        </authorList>
    </citation>
    <scope>NUCLEOTIDE SEQUENCE [LARGE SCALE GENOMIC DNA]</scope>
    <source>
        <strain evidence="2 3">12-1054</strain>
    </source>
</reference>
<dbReference type="OrthoDB" id="10393273at2759"/>
<sequence length="234" mass="24385">MQTVSIALAMVASVAAQKYSSVQTGAQVAFAGDDFGTFGASVLTALPAANNDEGGKWYLNYYNFGRSFQDTRQILAYYPSAQLSGGNTCVGIIQGIAGGNKGDTPNGENGGCDAIWGNGCSYHILQAIQAGCNGTMFSGLPEICGTLNVEVKQVNQASFTPANPAVWLTWDYSTANSNSSLVREARELTYPVFARTEDGKANLACLRVAGAGSTIRASFLSVAAVASAAAYMLL</sequence>
<protein>
    <submittedName>
        <fullName evidence="2">Uncharacterized protein</fullName>
    </submittedName>
</protein>
<dbReference type="Proteomes" id="UP000193685">
    <property type="component" value="Unassembled WGS sequence"/>
</dbReference>
<accession>A0A1Y2ES13</accession>